<gene>
    <name evidence="3" type="ORF">EZS28_014234</name>
</gene>
<protein>
    <submittedName>
        <fullName evidence="3">Uncharacterized protein</fullName>
    </submittedName>
</protein>
<proteinExistence type="predicted"/>
<feature type="non-terminal residue" evidence="3">
    <location>
        <position position="1"/>
    </location>
</feature>
<feature type="transmembrane region" description="Helical" evidence="2">
    <location>
        <begin position="278"/>
        <end position="304"/>
    </location>
</feature>
<sequence length="339" mass="37450">VFLYPDSGITINNCNFLNLTQSSQISETALKETGILNLTGNDKTQSQHLNNLPPSLTIFGIVDSVSNKNRRNKENIQIEVKSTHFINSKGESARSEAVLVDGFTLVRSFNDLKNSKSNQMKHKLINASPSYLPIVQLNGNSFESAIELSNPFVALGSNVRYGLISNNHFVYNNTSQNKKNVLINFESAQRVTESGGAENIIGFGNTYTTSLPEEDGSDQIQTSGLFTVEGKEDSSFDVQAKSKVTVNIIDPTSDKTEDKDIIIQDEIIEKKSSLKTGVIVGIVFAVLIGIALVIVGTLFGIYLWKKNSKKTDNKQTDMKEQIEENSKSYNESNFESNSW</sequence>
<organism evidence="3 4">
    <name type="scientific">Streblomastix strix</name>
    <dbReference type="NCBI Taxonomy" id="222440"/>
    <lineage>
        <taxon>Eukaryota</taxon>
        <taxon>Metamonada</taxon>
        <taxon>Preaxostyla</taxon>
        <taxon>Oxymonadida</taxon>
        <taxon>Streblomastigidae</taxon>
        <taxon>Streblomastix</taxon>
    </lineage>
</organism>
<dbReference type="AlphaFoldDB" id="A0A5J4W5V9"/>
<feature type="compositionally biased region" description="Basic and acidic residues" evidence="1">
    <location>
        <begin position="313"/>
        <end position="326"/>
    </location>
</feature>
<dbReference type="EMBL" id="SNRW01003289">
    <property type="protein sequence ID" value="KAA6390237.1"/>
    <property type="molecule type" value="Genomic_DNA"/>
</dbReference>
<dbReference type="Proteomes" id="UP000324800">
    <property type="component" value="Unassembled WGS sequence"/>
</dbReference>
<name>A0A5J4W5V9_9EUKA</name>
<keyword evidence="2" id="KW-0812">Transmembrane</keyword>
<feature type="compositionally biased region" description="Polar residues" evidence="1">
    <location>
        <begin position="327"/>
        <end position="339"/>
    </location>
</feature>
<evidence type="ECO:0000256" key="2">
    <source>
        <dbReference type="SAM" id="Phobius"/>
    </source>
</evidence>
<evidence type="ECO:0000313" key="3">
    <source>
        <dbReference type="EMBL" id="KAA6390237.1"/>
    </source>
</evidence>
<evidence type="ECO:0000313" key="4">
    <source>
        <dbReference type="Proteomes" id="UP000324800"/>
    </source>
</evidence>
<keyword evidence="2" id="KW-0472">Membrane</keyword>
<keyword evidence="2" id="KW-1133">Transmembrane helix</keyword>
<accession>A0A5J4W5V9</accession>
<reference evidence="3 4" key="1">
    <citation type="submission" date="2019-03" db="EMBL/GenBank/DDBJ databases">
        <title>Single cell metagenomics reveals metabolic interactions within the superorganism composed of flagellate Streblomastix strix and complex community of Bacteroidetes bacteria on its surface.</title>
        <authorList>
            <person name="Treitli S.C."/>
            <person name="Kolisko M."/>
            <person name="Husnik F."/>
            <person name="Keeling P."/>
            <person name="Hampl V."/>
        </authorList>
    </citation>
    <scope>NUCLEOTIDE SEQUENCE [LARGE SCALE GENOMIC DNA]</scope>
    <source>
        <strain evidence="3">ST1C</strain>
    </source>
</reference>
<feature type="region of interest" description="Disordered" evidence="1">
    <location>
        <begin position="313"/>
        <end position="339"/>
    </location>
</feature>
<comment type="caution">
    <text evidence="3">The sequence shown here is derived from an EMBL/GenBank/DDBJ whole genome shotgun (WGS) entry which is preliminary data.</text>
</comment>
<evidence type="ECO:0000256" key="1">
    <source>
        <dbReference type="SAM" id="MobiDB-lite"/>
    </source>
</evidence>